<reference evidence="8" key="1">
    <citation type="submission" date="2020-04" db="EMBL/GenBank/DDBJ databases">
        <authorList>
            <person name="Zhang T."/>
        </authorList>
    </citation>
    <scope>NUCLEOTIDE SEQUENCE</scope>
    <source>
        <strain evidence="8">HKST-UBA09</strain>
    </source>
</reference>
<dbReference type="PROSITE" id="PS50059">
    <property type="entry name" value="FKBP_PPIASE"/>
    <property type="match status" value="1"/>
</dbReference>
<feature type="domain" description="PPIase FKBP-type" evidence="7">
    <location>
        <begin position="89"/>
        <end position="177"/>
    </location>
</feature>
<evidence type="ECO:0000256" key="2">
    <source>
        <dbReference type="ARBA" id="ARBA00006577"/>
    </source>
</evidence>
<evidence type="ECO:0000256" key="1">
    <source>
        <dbReference type="ARBA" id="ARBA00000971"/>
    </source>
</evidence>
<dbReference type="EC" id="5.2.1.8" evidence="6"/>
<dbReference type="SUPFAM" id="SSF54534">
    <property type="entry name" value="FKBP-like"/>
    <property type="match status" value="1"/>
</dbReference>
<comment type="catalytic activity">
    <reaction evidence="1 5 6">
        <text>[protein]-peptidylproline (omega=180) = [protein]-peptidylproline (omega=0)</text>
        <dbReference type="Rhea" id="RHEA:16237"/>
        <dbReference type="Rhea" id="RHEA-COMP:10747"/>
        <dbReference type="Rhea" id="RHEA-COMP:10748"/>
        <dbReference type="ChEBI" id="CHEBI:83833"/>
        <dbReference type="ChEBI" id="CHEBI:83834"/>
        <dbReference type="EC" id="5.2.1.8"/>
    </reaction>
</comment>
<dbReference type="EMBL" id="JAGQLF010000007">
    <property type="protein sequence ID" value="MCA9386580.1"/>
    <property type="molecule type" value="Genomic_DNA"/>
</dbReference>
<reference evidence="8" key="2">
    <citation type="journal article" date="2021" name="Microbiome">
        <title>Successional dynamics and alternative stable states in a saline activated sludge microbial community over 9 years.</title>
        <authorList>
            <person name="Wang Y."/>
            <person name="Ye J."/>
            <person name="Ju F."/>
            <person name="Liu L."/>
            <person name="Boyd J.A."/>
            <person name="Deng Y."/>
            <person name="Parks D.H."/>
            <person name="Jiang X."/>
            <person name="Yin X."/>
            <person name="Woodcroft B.J."/>
            <person name="Tyson G.W."/>
            <person name="Hugenholtz P."/>
            <person name="Polz M.F."/>
            <person name="Zhang T."/>
        </authorList>
    </citation>
    <scope>NUCLEOTIDE SEQUENCE</scope>
    <source>
        <strain evidence="8">HKST-UBA09</strain>
    </source>
</reference>
<name>A0A955LAI9_9BACT</name>
<proteinExistence type="inferred from homology"/>
<sequence>MKSVKVLVFLIPVLGLGAFLMLSRGSVNNNNYVPYESEGDITPNNGENGAFTSKLVNEEDFAKTTSEEISELDTEVLLEGTGDQVVQQGDTVRANYRGWLAVSGEEFDSSFKSGSSEGIEFSLNSVIEGWSKGVPGMKKGEIRRIYIPSDLAYKDVDRPGIPANSDLIFDVELVDIVN</sequence>
<accession>A0A955LAI9</accession>
<dbReference type="InterPro" id="IPR001179">
    <property type="entry name" value="PPIase_FKBP_dom"/>
</dbReference>
<protein>
    <recommendedName>
        <fullName evidence="6">Peptidyl-prolyl cis-trans isomerase</fullName>
        <ecNumber evidence="6">5.2.1.8</ecNumber>
    </recommendedName>
</protein>
<evidence type="ECO:0000256" key="4">
    <source>
        <dbReference type="ARBA" id="ARBA00023235"/>
    </source>
</evidence>
<dbReference type="Proteomes" id="UP000714915">
    <property type="component" value="Unassembled WGS sequence"/>
</dbReference>
<comment type="similarity">
    <text evidence="2 6">Belongs to the FKBP-type PPIase family.</text>
</comment>
<dbReference type="GO" id="GO:0003755">
    <property type="term" value="F:peptidyl-prolyl cis-trans isomerase activity"/>
    <property type="evidence" value="ECO:0007669"/>
    <property type="project" value="UniProtKB-UniRule"/>
</dbReference>
<dbReference type="AlphaFoldDB" id="A0A955LAI9"/>
<dbReference type="PANTHER" id="PTHR43811">
    <property type="entry name" value="FKBP-TYPE PEPTIDYL-PROLYL CIS-TRANS ISOMERASE FKPA"/>
    <property type="match status" value="1"/>
</dbReference>
<dbReference type="Gene3D" id="3.10.50.40">
    <property type="match status" value="1"/>
</dbReference>
<gene>
    <name evidence="8" type="ORF">KC669_00955</name>
</gene>
<dbReference type="InterPro" id="IPR046357">
    <property type="entry name" value="PPIase_dom_sf"/>
</dbReference>
<dbReference type="PANTHER" id="PTHR43811:SF19">
    <property type="entry name" value="39 KDA FK506-BINDING NUCLEAR PROTEIN"/>
    <property type="match status" value="1"/>
</dbReference>
<evidence type="ECO:0000259" key="7">
    <source>
        <dbReference type="PROSITE" id="PS50059"/>
    </source>
</evidence>
<evidence type="ECO:0000313" key="8">
    <source>
        <dbReference type="EMBL" id="MCA9386580.1"/>
    </source>
</evidence>
<evidence type="ECO:0000256" key="6">
    <source>
        <dbReference type="RuleBase" id="RU003915"/>
    </source>
</evidence>
<keyword evidence="3 5" id="KW-0697">Rotamase</keyword>
<evidence type="ECO:0000256" key="3">
    <source>
        <dbReference type="ARBA" id="ARBA00023110"/>
    </source>
</evidence>
<evidence type="ECO:0000313" key="9">
    <source>
        <dbReference type="Proteomes" id="UP000714915"/>
    </source>
</evidence>
<keyword evidence="4 5" id="KW-0413">Isomerase</keyword>
<evidence type="ECO:0000256" key="5">
    <source>
        <dbReference type="PROSITE-ProRule" id="PRU00277"/>
    </source>
</evidence>
<dbReference type="Pfam" id="PF00254">
    <property type="entry name" value="FKBP_C"/>
    <property type="match status" value="1"/>
</dbReference>
<organism evidence="8 9">
    <name type="scientific">Candidatus Dojkabacteria bacterium</name>
    <dbReference type="NCBI Taxonomy" id="2099670"/>
    <lineage>
        <taxon>Bacteria</taxon>
        <taxon>Candidatus Dojkabacteria</taxon>
    </lineage>
</organism>
<comment type="caution">
    <text evidence="8">The sequence shown here is derived from an EMBL/GenBank/DDBJ whole genome shotgun (WGS) entry which is preliminary data.</text>
</comment>